<dbReference type="AlphaFoldDB" id="A0A9R1CAL4"/>
<feature type="domain" description="Transposase IS30-like HTH" evidence="1">
    <location>
        <begin position="9"/>
        <end position="48"/>
    </location>
</feature>
<comment type="caution">
    <text evidence="2">The sequence shown here is derived from an EMBL/GenBank/DDBJ whole genome shotgun (WGS) entry which is preliminary data.</text>
</comment>
<evidence type="ECO:0000259" key="1">
    <source>
        <dbReference type="Pfam" id="PF13936"/>
    </source>
</evidence>
<dbReference type="Gene3D" id="1.10.10.60">
    <property type="entry name" value="Homeodomain-like"/>
    <property type="match status" value="2"/>
</dbReference>
<gene>
    <name evidence="2" type="ORF">PRLR5076_19350</name>
</gene>
<organism evidence="2 3">
    <name type="scientific">Prevotella lacticifex</name>
    <dbReference type="NCBI Taxonomy" id="2854755"/>
    <lineage>
        <taxon>Bacteria</taxon>
        <taxon>Pseudomonadati</taxon>
        <taxon>Bacteroidota</taxon>
        <taxon>Bacteroidia</taxon>
        <taxon>Bacteroidales</taxon>
        <taxon>Prevotellaceae</taxon>
        <taxon>Prevotella</taxon>
    </lineage>
</organism>
<proteinExistence type="predicted"/>
<accession>A0A9R1CAL4</accession>
<protein>
    <recommendedName>
        <fullName evidence="1">Transposase IS30-like HTH domain-containing protein</fullName>
    </recommendedName>
</protein>
<dbReference type="EMBL" id="BPUB01000002">
    <property type="protein sequence ID" value="GJG59084.1"/>
    <property type="molecule type" value="Genomic_DNA"/>
</dbReference>
<dbReference type="Pfam" id="PF13936">
    <property type="entry name" value="HTH_38"/>
    <property type="match status" value="1"/>
</dbReference>
<dbReference type="RefSeq" id="WP_223928906.1">
    <property type="nucleotide sequence ID" value="NZ_BPTV01000001.1"/>
</dbReference>
<dbReference type="InterPro" id="IPR013324">
    <property type="entry name" value="RNA_pol_sigma_r3/r4-like"/>
</dbReference>
<dbReference type="InterPro" id="IPR025246">
    <property type="entry name" value="IS30-like_HTH"/>
</dbReference>
<sequence>MEKPMVIIQLTEEEKTDLFRMRSEGCSMREISEYIGCSVSAIKYHLHKAGLGYRYRWSPEEDSRLIEMYNEGMTCTQIGKELGRPYSNVAHRISYLRKLGRGIGFHNRK</sequence>
<evidence type="ECO:0000313" key="2">
    <source>
        <dbReference type="EMBL" id="GJG59084.1"/>
    </source>
</evidence>
<dbReference type="SUPFAM" id="SSF88659">
    <property type="entry name" value="Sigma3 and sigma4 domains of RNA polymerase sigma factors"/>
    <property type="match status" value="1"/>
</dbReference>
<name>A0A9R1CAL4_9BACT</name>
<evidence type="ECO:0000313" key="3">
    <source>
        <dbReference type="Proteomes" id="UP000825483"/>
    </source>
</evidence>
<reference evidence="2" key="1">
    <citation type="journal article" date="2022" name="Int. J. Syst. Evol. Microbiol.">
        <title>Prevotella lacticifex sp. nov., isolated from the rumen of cows.</title>
        <authorList>
            <person name="Shinkai T."/>
            <person name="Ikeyama N."/>
            <person name="Kumagai M."/>
            <person name="Ohmori H."/>
            <person name="Sakamoto M."/>
            <person name="Ohkuma M."/>
            <person name="Mitsumori M."/>
        </authorList>
    </citation>
    <scope>NUCLEOTIDE SEQUENCE</scope>
    <source>
        <strain evidence="2">R5076</strain>
    </source>
</reference>
<keyword evidence="3" id="KW-1185">Reference proteome</keyword>
<dbReference type="Proteomes" id="UP000825483">
    <property type="component" value="Unassembled WGS sequence"/>
</dbReference>
<dbReference type="GeneID" id="72466876"/>